<dbReference type="Gene3D" id="3.40.50.300">
    <property type="entry name" value="P-loop containing nucleotide triphosphate hydrolases"/>
    <property type="match status" value="1"/>
</dbReference>
<accession>A0A087DMR5</accession>
<name>A0A087DMR5_BIFAD</name>
<organism evidence="1 2">
    <name type="scientific">Bifidobacterium adolescentis JCM 15918</name>
    <dbReference type="NCBI Taxonomy" id="1437612"/>
    <lineage>
        <taxon>Bacteria</taxon>
        <taxon>Bacillati</taxon>
        <taxon>Actinomycetota</taxon>
        <taxon>Actinomycetes</taxon>
        <taxon>Bifidobacteriales</taxon>
        <taxon>Bifidobacteriaceae</taxon>
        <taxon>Bifidobacterium</taxon>
    </lineage>
</organism>
<gene>
    <name evidence="1" type="ORF">BSTER_0658</name>
</gene>
<dbReference type="RefSeq" id="WP_003808860.1">
    <property type="nucleotide sequence ID" value="NZ_JDUX01000001.1"/>
</dbReference>
<comment type="caution">
    <text evidence="1">The sequence shown here is derived from an EMBL/GenBank/DDBJ whole genome shotgun (WGS) entry which is preliminary data.</text>
</comment>
<dbReference type="GO" id="GO:0016301">
    <property type="term" value="F:kinase activity"/>
    <property type="evidence" value="ECO:0007669"/>
    <property type="project" value="UniProtKB-KW"/>
</dbReference>
<dbReference type="EMBL" id="JGZQ01000008">
    <property type="protein sequence ID" value="KFI96815.1"/>
    <property type="molecule type" value="Genomic_DNA"/>
</dbReference>
<proteinExistence type="predicted"/>
<evidence type="ECO:0000313" key="1">
    <source>
        <dbReference type="EMBL" id="KFI96815.1"/>
    </source>
</evidence>
<keyword evidence="1" id="KW-0418">Kinase</keyword>
<dbReference type="InterPro" id="IPR027417">
    <property type="entry name" value="P-loop_NTPase"/>
</dbReference>
<sequence>MVTKPAKPTEASIAIARIETLLAERDCVFVAIDGPCTSGKTTFAAMLNRRFGGNVLHMDDFFLRPEQRTPERFAEPGGNVDRERFETEVLAPLAAGQAAQYRPWDCHTGDFAVAYAVEPAQLTIVEGSYSMHPALRRYYDCMICLAVDPAEQLRRLERRNPRMLQRFVDEWIPLENRYFEATNIQAVADLLVDTALPDGGSVVEPV</sequence>
<dbReference type="Proteomes" id="UP000029091">
    <property type="component" value="Unassembled WGS sequence"/>
</dbReference>
<keyword evidence="1" id="KW-0808">Transferase</keyword>
<protein>
    <submittedName>
        <fullName evidence="1">Phosphoribulokinase (Uridine kinase family protein)</fullName>
    </submittedName>
</protein>
<reference evidence="1 2" key="1">
    <citation type="submission" date="2014-03" db="EMBL/GenBank/DDBJ databases">
        <title>Genomics of Bifidobacteria.</title>
        <authorList>
            <person name="Ventura M."/>
            <person name="Milani C."/>
            <person name="Lugli G.A."/>
        </authorList>
    </citation>
    <scope>NUCLEOTIDE SEQUENCE [LARGE SCALE GENOMIC DNA]</scope>
    <source>
        <strain evidence="2">JCM 15918</strain>
    </source>
</reference>
<dbReference type="SUPFAM" id="SSF52540">
    <property type="entry name" value="P-loop containing nucleoside triphosphate hydrolases"/>
    <property type="match status" value="1"/>
</dbReference>
<evidence type="ECO:0000313" key="2">
    <source>
        <dbReference type="Proteomes" id="UP000029091"/>
    </source>
</evidence>
<dbReference type="AlphaFoldDB" id="A0A087DMR5"/>